<dbReference type="RefSeq" id="WP_166780561.1">
    <property type="nucleotide sequence ID" value="NZ_JAAOYO010000003.1"/>
</dbReference>
<dbReference type="EMBL" id="JAAOYO010000003">
    <property type="protein sequence ID" value="NII41527.1"/>
    <property type="molecule type" value="Genomic_DNA"/>
</dbReference>
<evidence type="ECO:0000313" key="5">
    <source>
        <dbReference type="Proteomes" id="UP001318300"/>
    </source>
</evidence>
<sequence length="316" mass="34178">MTVRRPRSPMFWALAQVGSRVRAGSPRGLPGPSTPLPAPTDLQIPTRHGTVRAVVQRPAVDVTDAPVVMQLHGGGFVNRYPEQDLHIARAMADRLGAVVVLPDYDTGTRVQYPVAEEEAYDIARWLQDEIGAGRSGSRLLLSGVSAGAKLAINVCQQLHAASLPSPLAVALVVPVTDVMRTDRTSNVRRPAISPFVQRFVGWAYFPDTARQQEPLASPSRDNALPEAMPPTLVLTGGDDTLAPEAAELVAQLRNGGVHTEHHVFVGSDHDFVAGRDRSVIVETLDRLTDFFATQLARPSLDPSVDPDTDTDERSTR</sequence>
<dbReference type="PANTHER" id="PTHR48081">
    <property type="entry name" value="AB HYDROLASE SUPERFAMILY PROTEIN C4A8.06C"/>
    <property type="match status" value="1"/>
</dbReference>
<feature type="region of interest" description="Disordered" evidence="2">
    <location>
        <begin position="296"/>
        <end position="316"/>
    </location>
</feature>
<keyword evidence="1 4" id="KW-0378">Hydrolase</keyword>
<evidence type="ECO:0000256" key="2">
    <source>
        <dbReference type="SAM" id="MobiDB-lite"/>
    </source>
</evidence>
<name>A0ABX0T7Q5_9MICO</name>
<evidence type="ECO:0000313" key="4">
    <source>
        <dbReference type="EMBL" id="NII41527.1"/>
    </source>
</evidence>
<evidence type="ECO:0000259" key="3">
    <source>
        <dbReference type="Pfam" id="PF07859"/>
    </source>
</evidence>
<keyword evidence="5" id="KW-1185">Reference proteome</keyword>
<proteinExistence type="predicted"/>
<dbReference type="GO" id="GO:0016787">
    <property type="term" value="F:hydrolase activity"/>
    <property type="evidence" value="ECO:0007669"/>
    <property type="project" value="UniProtKB-KW"/>
</dbReference>
<feature type="domain" description="Alpha/beta hydrolase fold-3" evidence="3">
    <location>
        <begin position="68"/>
        <end position="272"/>
    </location>
</feature>
<protein>
    <submittedName>
        <fullName evidence="4">Acetyl esterase</fullName>
        <ecNumber evidence="4">3.1.1.-</ecNumber>
    </submittedName>
</protein>
<dbReference type="InterPro" id="IPR050300">
    <property type="entry name" value="GDXG_lipolytic_enzyme"/>
</dbReference>
<dbReference type="Gene3D" id="3.40.50.1820">
    <property type="entry name" value="alpha/beta hydrolase"/>
    <property type="match status" value="1"/>
</dbReference>
<dbReference type="Pfam" id="PF07859">
    <property type="entry name" value="Abhydrolase_3"/>
    <property type="match status" value="1"/>
</dbReference>
<gene>
    <name evidence="4" type="ORF">E9228_002174</name>
</gene>
<dbReference type="SUPFAM" id="SSF53474">
    <property type="entry name" value="alpha/beta-Hydrolases"/>
    <property type="match status" value="1"/>
</dbReference>
<dbReference type="PANTHER" id="PTHR48081:SF8">
    <property type="entry name" value="ALPHA_BETA HYDROLASE FOLD-3 DOMAIN-CONTAINING PROTEIN-RELATED"/>
    <property type="match status" value="1"/>
</dbReference>
<dbReference type="Proteomes" id="UP001318300">
    <property type="component" value="Unassembled WGS sequence"/>
</dbReference>
<dbReference type="InterPro" id="IPR013094">
    <property type="entry name" value="AB_hydrolase_3"/>
</dbReference>
<comment type="caution">
    <text evidence="4">The sequence shown here is derived from an EMBL/GenBank/DDBJ whole genome shotgun (WGS) entry which is preliminary data.</text>
</comment>
<organism evidence="4 5">
    <name type="scientific">Curtobacterium salicis</name>
    <dbReference type="NCBI Taxonomy" id="1779862"/>
    <lineage>
        <taxon>Bacteria</taxon>
        <taxon>Bacillati</taxon>
        <taxon>Actinomycetota</taxon>
        <taxon>Actinomycetes</taxon>
        <taxon>Micrococcales</taxon>
        <taxon>Microbacteriaceae</taxon>
        <taxon>Curtobacterium</taxon>
    </lineage>
</organism>
<evidence type="ECO:0000256" key="1">
    <source>
        <dbReference type="ARBA" id="ARBA00022801"/>
    </source>
</evidence>
<accession>A0ABX0T7Q5</accession>
<reference evidence="4 5" key="1">
    <citation type="submission" date="2020-03" db="EMBL/GenBank/DDBJ databases">
        <title>Above-ground endophytic microbial communities from plants in different locations in the United States.</title>
        <authorList>
            <person name="Frank C."/>
        </authorList>
    </citation>
    <scope>NUCLEOTIDE SEQUENCE [LARGE SCALE GENOMIC DNA]</scope>
    <source>
        <strain evidence="4 5">WW7</strain>
    </source>
</reference>
<dbReference type="EC" id="3.1.1.-" evidence="4"/>
<dbReference type="InterPro" id="IPR029058">
    <property type="entry name" value="AB_hydrolase_fold"/>
</dbReference>